<dbReference type="OMA" id="MSVINWR"/>
<name>A0A8C0INN3_CHEAB</name>
<evidence type="ECO:0000313" key="2">
    <source>
        <dbReference type="Ensembl" id="ENSCABP00000009497.1"/>
    </source>
</evidence>
<feature type="chain" id="PRO_5034295388" evidence="1">
    <location>
        <begin position="21"/>
        <end position="92"/>
    </location>
</feature>
<keyword evidence="3" id="KW-1185">Reference proteome</keyword>
<organism evidence="2 3">
    <name type="scientific">Chelonoidis abingdonii</name>
    <name type="common">Abingdon island giant tortoise</name>
    <name type="synonym">Testudo abingdonii</name>
    <dbReference type="NCBI Taxonomy" id="106734"/>
    <lineage>
        <taxon>Eukaryota</taxon>
        <taxon>Metazoa</taxon>
        <taxon>Chordata</taxon>
        <taxon>Craniata</taxon>
        <taxon>Vertebrata</taxon>
        <taxon>Euteleostomi</taxon>
        <taxon>Archelosauria</taxon>
        <taxon>Testudinata</taxon>
        <taxon>Testudines</taxon>
        <taxon>Cryptodira</taxon>
        <taxon>Durocryptodira</taxon>
        <taxon>Testudinoidea</taxon>
        <taxon>Testudinidae</taxon>
        <taxon>Chelonoidis</taxon>
    </lineage>
</organism>
<feature type="signal peptide" evidence="1">
    <location>
        <begin position="1"/>
        <end position="20"/>
    </location>
</feature>
<proteinExistence type="predicted"/>
<dbReference type="Proteomes" id="UP000694404">
    <property type="component" value="Unplaced"/>
</dbReference>
<protein>
    <submittedName>
        <fullName evidence="2">Uncharacterized protein</fullName>
    </submittedName>
</protein>
<dbReference type="GeneTree" id="ENSGT00970000196926"/>
<accession>A0A8C0INN3</accession>
<reference evidence="2" key="1">
    <citation type="submission" date="2025-08" db="UniProtKB">
        <authorList>
            <consortium name="Ensembl"/>
        </authorList>
    </citation>
    <scope>IDENTIFICATION</scope>
</reference>
<sequence>MHFMFLFVLMIISFSKDVLGKNLKYRIYEEQRVGSVIARLSEDVADVLFKIPNPFSVRFRAIIHRGPRSLKCLIAPLCSLYSHCMSVINWRY</sequence>
<dbReference type="Ensembl" id="ENSCABT00000010417.1">
    <property type="protein sequence ID" value="ENSCABP00000009497.1"/>
    <property type="gene ID" value="ENSCABG00000007145.1"/>
</dbReference>
<evidence type="ECO:0000256" key="1">
    <source>
        <dbReference type="SAM" id="SignalP"/>
    </source>
</evidence>
<dbReference type="AlphaFoldDB" id="A0A8C0INN3"/>
<reference evidence="2" key="2">
    <citation type="submission" date="2025-09" db="UniProtKB">
        <authorList>
            <consortium name="Ensembl"/>
        </authorList>
    </citation>
    <scope>IDENTIFICATION</scope>
</reference>
<evidence type="ECO:0000313" key="3">
    <source>
        <dbReference type="Proteomes" id="UP000694404"/>
    </source>
</evidence>
<keyword evidence="1" id="KW-0732">Signal</keyword>